<dbReference type="Proteomes" id="UP000007148">
    <property type="component" value="Unassembled WGS sequence"/>
</dbReference>
<proteinExistence type="predicted"/>
<dbReference type="SUPFAM" id="SSF64167">
    <property type="entry name" value="SurE-like"/>
    <property type="match status" value="1"/>
</dbReference>
<dbReference type="AlphaFoldDB" id="G4T804"/>
<dbReference type="InterPro" id="IPR002828">
    <property type="entry name" value="SurE-like_Pase/nucleotidase"/>
</dbReference>
<dbReference type="NCBIfam" id="TIGR00087">
    <property type="entry name" value="surE"/>
    <property type="match status" value="1"/>
</dbReference>
<gene>
    <name evidence="2" type="ORF">PIIN_01294</name>
</gene>
<accession>G4T804</accession>
<evidence type="ECO:0000313" key="3">
    <source>
        <dbReference type="Proteomes" id="UP000007148"/>
    </source>
</evidence>
<dbReference type="InterPro" id="IPR027746">
    <property type="entry name" value="TTL"/>
</dbReference>
<keyword evidence="3" id="KW-1185">Reference proteome</keyword>
<dbReference type="GO" id="GO:0000932">
    <property type="term" value="C:P-body"/>
    <property type="evidence" value="ECO:0007669"/>
    <property type="project" value="TreeGrafter"/>
</dbReference>
<dbReference type="Gene3D" id="3.40.1210.10">
    <property type="entry name" value="Survival protein SurE-like phosphatase/nucleotidase"/>
    <property type="match status" value="1"/>
</dbReference>
<sequence>MPNVPRRVLITNDDGPPGKESPYVFGLYHALVKLGWNVSVVVPSSQKSWIGKAFQIKDLITGRYYYPQEPDGFGETSETRRPLKEGEIGEWILLDATPATCTNIALHNLYPGQIDLVISGPNYGRNTSAAFALSSGTVGAAMSGSLSKVRSIALSYGNFQYPPPPELLDPAHELSVKIIQALWDDWGRDEDTEAVSNFVLEHMDQEKDRDRILTQARGLRDGEVDLYAINIPIVPTLLQGMRRGDMEPKGRAAITETQTETEPTREDELKFSFSPEWTGLLTPAKDSLPYGTDAWGIHNNMATVTPLKATFGEPSAGAMGFGSEYGELVNSRWARGGRFWDNI</sequence>
<name>G4T804_SERID</name>
<keyword evidence="2" id="KW-0436">Ligase</keyword>
<dbReference type="GO" id="GO:0016874">
    <property type="term" value="F:ligase activity"/>
    <property type="evidence" value="ECO:0007669"/>
    <property type="project" value="UniProtKB-KW"/>
</dbReference>
<dbReference type="PANTHER" id="PTHR47551:SF1">
    <property type="entry name" value="TUBULIN--TYROSINE LIGASE PBY1-RELATED"/>
    <property type="match status" value="1"/>
</dbReference>
<organism evidence="2 3">
    <name type="scientific">Serendipita indica (strain DSM 11827)</name>
    <name type="common">Root endophyte fungus</name>
    <name type="synonym">Piriformospora indica</name>
    <dbReference type="NCBI Taxonomy" id="1109443"/>
    <lineage>
        <taxon>Eukaryota</taxon>
        <taxon>Fungi</taxon>
        <taxon>Dikarya</taxon>
        <taxon>Basidiomycota</taxon>
        <taxon>Agaricomycotina</taxon>
        <taxon>Agaricomycetes</taxon>
        <taxon>Sebacinales</taxon>
        <taxon>Serendipitaceae</taxon>
        <taxon>Serendipita</taxon>
    </lineage>
</organism>
<dbReference type="InterPro" id="IPR036523">
    <property type="entry name" value="SurE-like_sf"/>
</dbReference>
<dbReference type="OrthoDB" id="202825at2759"/>
<protein>
    <submittedName>
        <fullName evidence="2">Related to pig tubulin-tyrosine ligase</fullName>
    </submittedName>
</protein>
<dbReference type="InParanoid" id="G4T804"/>
<evidence type="ECO:0000259" key="1">
    <source>
        <dbReference type="Pfam" id="PF01975"/>
    </source>
</evidence>
<dbReference type="PANTHER" id="PTHR47551">
    <property type="entry name" value="TUBULIN--TYROSINE LIGASE PBY1-RELATED"/>
    <property type="match status" value="1"/>
</dbReference>
<feature type="domain" description="Survival protein SurE-like phosphatase/nucleotidase" evidence="1">
    <location>
        <begin position="8"/>
        <end position="235"/>
    </location>
</feature>
<dbReference type="Pfam" id="PF01975">
    <property type="entry name" value="SurE"/>
    <property type="match status" value="1"/>
</dbReference>
<evidence type="ECO:0000313" key="2">
    <source>
        <dbReference type="EMBL" id="CCA67465.1"/>
    </source>
</evidence>
<dbReference type="eggNOG" id="KOG2157">
    <property type="taxonomic scope" value="Eukaryota"/>
</dbReference>
<comment type="caution">
    <text evidence="2">The sequence shown here is derived from an EMBL/GenBank/DDBJ whole genome shotgun (WGS) entry which is preliminary data.</text>
</comment>
<dbReference type="EMBL" id="CAFZ01000014">
    <property type="protein sequence ID" value="CCA67465.1"/>
    <property type="molecule type" value="Genomic_DNA"/>
</dbReference>
<dbReference type="GO" id="GO:0016787">
    <property type="term" value="F:hydrolase activity"/>
    <property type="evidence" value="ECO:0007669"/>
    <property type="project" value="InterPro"/>
</dbReference>
<reference evidence="2 3" key="1">
    <citation type="journal article" date="2011" name="PLoS Pathog.">
        <title>Endophytic Life Strategies Decoded by Genome and Transcriptome Analyses of the Mutualistic Root Symbiont Piriformospora indica.</title>
        <authorList>
            <person name="Zuccaro A."/>
            <person name="Lahrmann U."/>
            <person name="Guldener U."/>
            <person name="Langen G."/>
            <person name="Pfiffi S."/>
            <person name="Biedenkopf D."/>
            <person name="Wong P."/>
            <person name="Samans B."/>
            <person name="Grimm C."/>
            <person name="Basiewicz M."/>
            <person name="Murat C."/>
            <person name="Martin F."/>
            <person name="Kogel K.H."/>
        </authorList>
    </citation>
    <scope>NUCLEOTIDE SEQUENCE [LARGE SCALE GENOMIC DNA]</scope>
    <source>
        <strain evidence="2 3">DSM 11827</strain>
    </source>
</reference>
<dbReference type="STRING" id="1109443.G4T804"/>
<dbReference type="HOGENOM" id="CLU_049222_2_0_1"/>